<dbReference type="AlphaFoldDB" id="A0A653B493"/>
<protein>
    <submittedName>
        <fullName evidence="1">Uncharacterized protein</fullName>
    </submittedName>
</protein>
<reference evidence="1" key="1">
    <citation type="submission" date="2018-11" db="EMBL/GenBank/DDBJ databases">
        <authorList>
            <consortium name="Genoscope - CEA"/>
            <person name="William W."/>
        </authorList>
    </citation>
    <scope>NUCLEOTIDE SEQUENCE [LARGE SCALE GENOMIC DNA]</scope>
    <source>
        <strain evidence="1">T9AD</strain>
    </source>
</reference>
<accession>A0A653B493</accession>
<proteinExistence type="predicted"/>
<dbReference type="Gene3D" id="2.60.40.1120">
    <property type="entry name" value="Carboxypeptidase-like, regulatory domain"/>
    <property type="match status" value="1"/>
</dbReference>
<sequence>MCFLCIEEQGFSFLRPASAQPGSGFCCPEGMKSGAGNLWFVNAERAACIAALFASLGTLVLSNMLINSLILAAFFVLAACVPYPHSVTRNAAIEGRVLSAETGLGVAGATIELQVRSDASWVSETLSDSAGRFAFAERRDHRLMVQLADAPRCLTALSVSAPGYHTRRCGWISLQGCSSEPMKLPRLLLQPEHLAEREEEMPDSLWQCTESAMEKAR</sequence>
<organism evidence="1">
    <name type="scientific">Ectopseudomonas oleovorans</name>
    <name type="common">Pseudomonas oleovorans</name>
    <dbReference type="NCBI Taxonomy" id="301"/>
    <lineage>
        <taxon>Bacteria</taxon>
        <taxon>Pseudomonadati</taxon>
        <taxon>Pseudomonadota</taxon>
        <taxon>Gammaproteobacteria</taxon>
        <taxon>Pseudomonadales</taxon>
        <taxon>Pseudomonadaceae</taxon>
        <taxon>Ectopseudomonas</taxon>
    </lineage>
</organism>
<evidence type="ECO:0000313" key="1">
    <source>
        <dbReference type="EMBL" id="VDN63481.1"/>
    </source>
</evidence>
<name>A0A653B493_ECTOL</name>
<dbReference type="EMBL" id="LR130779">
    <property type="protein sequence ID" value="VDN63481.1"/>
    <property type="molecule type" value="Genomic_DNA"/>
</dbReference>
<gene>
    <name evidence="1" type="ORF">POT9AD_2506</name>
</gene>